<reference evidence="6" key="1">
    <citation type="submission" date="2010-05" db="EMBL/GenBank/DDBJ databases">
        <authorList>
            <person name="Genoscope - CEA"/>
        </authorList>
    </citation>
    <scope>NUCLEOTIDE SEQUENCE</scope>
</reference>
<accession>F4MLV0</accession>
<evidence type="ECO:0000256" key="3">
    <source>
        <dbReference type="ARBA" id="ARBA00023002"/>
    </source>
</evidence>
<dbReference type="InterPro" id="IPR057326">
    <property type="entry name" value="KR_dom"/>
</dbReference>
<dbReference type="PRINTS" id="PR00080">
    <property type="entry name" value="SDRFAMILY"/>
</dbReference>
<proteinExistence type="inferred from homology"/>
<dbReference type="Pfam" id="PF00106">
    <property type="entry name" value="adh_short"/>
    <property type="match status" value="1"/>
</dbReference>
<gene>
    <name evidence="6" type="ORF">S3_816_0015</name>
</gene>
<dbReference type="Gene3D" id="3.40.50.720">
    <property type="entry name" value="NAD(P)-binding Rossmann-like Domain"/>
    <property type="match status" value="1"/>
</dbReference>
<dbReference type="SUPFAM" id="SSF51735">
    <property type="entry name" value="NAD(P)-binding Rossmann-fold domains"/>
    <property type="match status" value="1"/>
</dbReference>
<evidence type="ECO:0000256" key="4">
    <source>
        <dbReference type="RuleBase" id="RU000363"/>
    </source>
</evidence>
<organism evidence="6">
    <name type="scientific">uncultured Flavobacteriia bacterium</name>
    <dbReference type="NCBI Taxonomy" id="212695"/>
    <lineage>
        <taxon>Bacteria</taxon>
        <taxon>Pseudomonadati</taxon>
        <taxon>Bacteroidota</taxon>
        <taxon>Flavobacteriia</taxon>
        <taxon>environmental samples</taxon>
    </lineage>
</organism>
<evidence type="ECO:0000256" key="2">
    <source>
        <dbReference type="ARBA" id="ARBA00022857"/>
    </source>
</evidence>
<keyword evidence="3" id="KW-0560">Oxidoreductase</keyword>
<protein>
    <submittedName>
        <fullName evidence="6">Short-chain dehydrogenase/reductase family protein</fullName>
    </submittedName>
</protein>
<dbReference type="PANTHER" id="PTHR43618">
    <property type="entry name" value="7-ALPHA-HYDROXYSTEROID DEHYDROGENASE"/>
    <property type="match status" value="1"/>
</dbReference>
<sequence>MKTILVTGSSRGIGKDTCISLAKKGHRVYACSRKNINIPGCTSLILDPGDSDSIKNLKDYFKKKVIKIDGLVNNAGLLVNKPFLEISEMDFKNMAQVNWVGPALLIQNLFPILNRGGHVVNISSMGGFQGSEKFPGLAGYSASKSALVALTECLQVELGGEDATFNALCLGAVQTEMLKEAFPDYLAPTTSNQMGSYISEFVLFGHKSFAGRVLPVTISTP</sequence>
<dbReference type="CDD" id="cd05233">
    <property type="entry name" value="SDR_c"/>
    <property type="match status" value="1"/>
</dbReference>
<dbReference type="PANTHER" id="PTHR43618:SF8">
    <property type="entry name" value="7ALPHA-HYDROXYSTEROID DEHYDROGENASE"/>
    <property type="match status" value="1"/>
</dbReference>
<dbReference type="EMBL" id="FQ032808">
    <property type="protein sequence ID" value="CBL87113.1"/>
    <property type="molecule type" value="Genomic_DNA"/>
</dbReference>
<dbReference type="SMART" id="SM00822">
    <property type="entry name" value="PKS_KR"/>
    <property type="match status" value="1"/>
</dbReference>
<dbReference type="AlphaFoldDB" id="F4MLV0"/>
<dbReference type="InterPro" id="IPR052178">
    <property type="entry name" value="Sec_Metab_Biosynth_SDR"/>
</dbReference>
<feature type="domain" description="Ketoreductase" evidence="5">
    <location>
        <begin position="2"/>
        <end position="174"/>
    </location>
</feature>
<dbReference type="PRINTS" id="PR00081">
    <property type="entry name" value="GDHRDH"/>
</dbReference>
<evidence type="ECO:0000313" key="6">
    <source>
        <dbReference type="EMBL" id="CBL87113.1"/>
    </source>
</evidence>
<dbReference type="InterPro" id="IPR036291">
    <property type="entry name" value="NAD(P)-bd_dom_sf"/>
</dbReference>
<evidence type="ECO:0000259" key="5">
    <source>
        <dbReference type="SMART" id="SM00822"/>
    </source>
</evidence>
<dbReference type="GO" id="GO:0016491">
    <property type="term" value="F:oxidoreductase activity"/>
    <property type="evidence" value="ECO:0007669"/>
    <property type="project" value="UniProtKB-KW"/>
</dbReference>
<reference evidence="6" key="2">
    <citation type="journal article" date="2012" name="Environ. Microbiol.">
        <title>Genomic content of uncultured Bacteroidetes from contrasting oceanic provinces in the North Atlantic Ocean.</title>
        <authorList>
            <person name="Gomez-Pereira P.R."/>
            <person name="Schuler M."/>
            <person name="Fuchs B.M."/>
            <person name="Bennke C."/>
            <person name="Teeling H."/>
            <person name="Waldmann J."/>
            <person name="Richter M."/>
            <person name="Barbe V."/>
            <person name="Bataille E."/>
            <person name="Glockner F.O."/>
            <person name="Amann R."/>
        </authorList>
    </citation>
    <scope>NUCLEOTIDE SEQUENCE</scope>
</reference>
<keyword evidence="2" id="KW-0521">NADP</keyword>
<evidence type="ECO:0000256" key="1">
    <source>
        <dbReference type="ARBA" id="ARBA00006484"/>
    </source>
</evidence>
<name>F4MLV0_9BACT</name>
<dbReference type="InterPro" id="IPR002347">
    <property type="entry name" value="SDR_fam"/>
</dbReference>
<comment type="similarity">
    <text evidence="1 4">Belongs to the short-chain dehydrogenases/reductases (SDR) family.</text>
</comment>